<organism evidence="1 2">
    <name type="scientific">Chamaesiphon minutus (strain ATCC 27169 / PCC 6605)</name>
    <dbReference type="NCBI Taxonomy" id="1173020"/>
    <lineage>
        <taxon>Bacteria</taxon>
        <taxon>Bacillati</taxon>
        <taxon>Cyanobacteriota</taxon>
        <taxon>Cyanophyceae</taxon>
        <taxon>Gomontiellales</taxon>
        <taxon>Chamaesiphonaceae</taxon>
        <taxon>Chamaesiphon</taxon>
    </lineage>
</organism>
<keyword evidence="2" id="KW-1185">Reference proteome</keyword>
<dbReference type="RefSeq" id="WP_015160515.1">
    <property type="nucleotide sequence ID" value="NC_019697.1"/>
</dbReference>
<name>K9UIX6_CHAP6</name>
<evidence type="ECO:0000313" key="1">
    <source>
        <dbReference type="EMBL" id="AFY94381.1"/>
    </source>
</evidence>
<dbReference type="HOGENOM" id="CLU_2421595_0_0_3"/>
<dbReference type="AlphaFoldDB" id="K9UIX6"/>
<dbReference type="EMBL" id="CP003600">
    <property type="protein sequence ID" value="AFY94381.1"/>
    <property type="molecule type" value="Genomic_DNA"/>
</dbReference>
<protein>
    <submittedName>
        <fullName evidence="1">Uncharacterized protein</fullName>
    </submittedName>
</protein>
<proteinExistence type="predicted"/>
<accession>K9UIX6</accession>
<evidence type="ECO:0000313" key="2">
    <source>
        <dbReference type="Proteomes" id="UP000010366"/>
    </source>
</evidence>
<dbReference type="Proteomes" id="UP000010366">
    <property type="component" value="Chromosome"/>
</dbReference>
<dbReference type="KEGG" id="cmp:Cha6605_3381"/>
<sequence length="91" mass="10055">MLPVNCTDGHQDFFDSLDCAHQQEQITTESHVKPVATIVNYENLTKLETFEDALATTQLKQAMVETTGFVTAVELLKMRSILPGEAIANDS</sequence>
<gene>
    <name evidence="1" type="ORF">Cha6605_3381</name>
</gene>
<reference evidence="1 2" key="1">
    <citation type="submission" date="2012-05" db="EMBL/GenBank/DDBJ databases">
        <title>Finished chromosome of genome of Chamaesiphon sp. PCC 6605.</title>
        <authorList>
            <consortium name="US DOE Joint Genome Institute"/>
            <person name="Gugger M."/>
            <person name="Coursin T."/>
            <person name="Rippka R."/>
            <person name="Tandeau De Marsac N."/>
            <person name="Huntemann M."/>
            <person name="Wei C.-L."/>
            <person name="Han J."/>
            <person name="Detter J.C."/>
            <person name="Han C."/>
            <person name="Tapia R."/>
            <person name="Chen A."/>
            <person name="Kyrpides N."/>
            <person name="Mavromatis K."/>
            <person name="Markowitz V."/>
            <person name="Szeto E."/>
            <person name="Ivanova N."/>
            <person name="Pagani I."/>
            <person name="Pati A."/>
            <person name="Goodwin L."/>
            <person name="Nordberg H.P."/>
            <person name="Cantor M.N."/>
            <person name="Hua S.X."/>
            <person name="Woyke T."/>
            <person name="Kerfeld C.A."/>
        </authorList>
    </citation>
    <scope>NUCLEOTIDE SEQUENCE [LARGE SCALE GENOMIC DNA]</scope>
    <source>
        <strain evidence="2">ATCC 27169 / PCC 6605</strain>
    </source>
</reference>